<accession>A0A4Y9Y4X2</accession>
<dbReference type="OrthoDB" id="7464992at2759"/>
<gene>
    <name evidence="9" type="ORF">EVG20_g8641</name>
</gene>
<keyword evidence="4 6" id="KW-0862">Zinc</keyword>
<dbReference type="GO" id="GO:0004222">
    <property type="term" value="F:metalloendopeptidase activity"/>
    <property type="evidence" value="ECO:0007669"/>
    <property type="project" value="InterPro"/>
</dbReference>
<evidence type="ECO:0000256" key="4">
    <source>
        <dbReference type="ARBA" id="ARBA00022833"/>
    </source>
</evidence>
<evidence type="ECO:0000256" key="3">
    <source>
        <dbReference type="ARBA" id="ARBA00022801"/>
    </source>
</evidence>
<evidence type="ECO:0000313" key="10">
    <source>
        <dbReference type="Proteomes" id="UP000298327"/>
    </source>
</evidence>
<protein>
    <recommendedName>
        <fullName evidence="8">Peptidase M48 domain-containing protein</fullName>
    </recommendedName>
</protein>
<dbReference type="PANTHER" id="PTHR22726:SF1">
    <property type="entry name" value="METALLOENDOPEPTIDASE OMA1, MITOCHONDRIAL"/>
    <property type="match status" value="1"/>
</dbReference>
<dbReference type="InterPro" id="IPR001915">
    <property type="entry name" value="Peptidase_M48"/>
</dbReference>
<dbReference type="EMBL" id="SEOQ01000769">
    <property type="protein sequence ID" value="TFY57182.1"/>
    <property type="molecule type" value="Genomic_DNA"/>
</dbReference>
<comment type="caution">
    <text evidence="9">The sequence shown here is derived from an EMBL/GenBank/DDBJ whole genome shotgun (WGS) entry which is preliminary data.</text>
</comment>
<comment type="similarity">
    <text evidence="6">Belongs to the peptidase M48 family.</text>
</comment>
<dbReference type="PANTHER" id="PTHR22726">
    <property type="entry name" value="METALLOENDOPEPTIDASE OMA1"/>
    <property type="match status" value="1"/>
</dbReference>
<dbReference type="InterPro" id="IPR051156">
    <property type="entry name" value="Mito/Outer_Membr_Metalloprot"/>
</dbReference>
<dbReference type="Pfam" id="PF01435">
    <property type="entry name" value="Peptidase_M48"/>
    <property type="match status" value="1"/>
</dbReference>
<proteinExistence type="inferred from homology"/>
<dbReference type="GO" id="GO:0034982">
    <property type="term" value="P:mitochondrial protein processing"/>
    <property type="evidence" value="ECO:0007669"/>
    <property type="project" value="TreeGrafter"/>
</dbReference>
<dbReference type="STRING" id="205917.A0A4Y9Y4X2"/>
<evidence type="ECO:0000256" key="2">
    <source>
        <dbReference type="ARBA" id="ARBA00022723"/>
    </source>
</evidence>
<dbReference type="CDD" id="cd07331">
    <property type="entry name" value="M48C_Oma1_like"/>
    <property type="match status" value="1"/>
</dbReference>
<comment type="cofactor">
    <cofactor evidence="6">
        <name>Zn(2+)</name>
        <dbReference type="ChEBI" id="CHEBI:29105"/>
    </cofactor>
    <text evidence="6">Binds 1 zinc ion per subunit.</text>
</comment>
<evidence type="ECO:0000313" key="9">
    <source>
        <dbReference type="EMBL" id="TFY57182.1"/>
    </source>
</evidence>
<keyword evidence="5 6" id="KW-0482">Metalloprotease</keyword>
<evidence type="ECO:0000256" key="5">
    <source>
        <dbReference type="ARBA" id="ARBA00023049"/>
    </source>
</evidence>
<dbReference type="Proteomes" id="UP000298327">
    <property type="component" value="Unassembled WGS sequence"/>
</dbReference>
<dbReference type="GO" id="GO:0046872">
    <property type="term" value="F:metal ion binding"/>
    <property type="evidence" value="ECO:0007669"/>
    <property type="project" value="UniProtKB-KW"/>
</dbReference>
<evidence type="ECO:0000256" key="1">
    <source>
        <dbReference type="ARBA" id="ARBA00022670"/>
    </source>
</evidence>
<dbReference type="GO" id="GO:0005743">
    <property type="term" value="C:mitochondrial inner membrane"/>
    <property type="evidence" value="ECO:0007669"/>
    <property type="project" value="TreeGrafter"/>
</dbReference>
<reference evidence="9 10" key="1">
    <citation type="submission" date="2019-02" db="EMBL/GenBank/DDBJ databases">
        <title>Genome sequencing of the rare red list fungi Dentipellis fragilis.</title>
        <authorList>
            <person name="Buettner E."/>
            <person name="Kellner H."/>
        </authorList>
    </citation>
    <scope>NUCLEOTIDE SEQUENCE [LARGE SCALE GENOMIC DNA]</scope>
    <source>
        <strain evidence="9 10">DSM 105465</strain>
    </source>
</reference>
<feature type="domain" description="Peptidase M48" evidence="8">
    <location>
        <begin position="251"/>
        <end position="359"/>
    </location>
</feature>
<keyword evidence="1 6" id="KW-0645">Protease</keyword>
<dbReference type="AlphaFoldDB" id="A0A4Y9Y4X2"/>
<evidence type="ECO:0000256" key="6">
    <source>
        <dbReference type="RuleBase" id="RU003983"/>
    </source>
</evidence>
<organism evidence="9 10">
    <name type="scientific">Dentipellis fragilis</name>
    <dbReference type="NCBI Taxonomy" id="205917"/>
    <lineage>
        <taxon>Eukaryota</taxon>
        <taxon>Fungi</taxon>
        <taxon>Dikarya</taxon>
        <taxon>Basidiomycota</taxon>
        <taxon>Agaricomycotina</taxon>
        <taxon>Agaricomycetes</taxon>
        <taxon>Russulales</taxon>
        <taxon>Hericiaceae</taxon>
        <taxon>Dentipellis</taxon>
    </lineage>
</organism>
<sequence>MASSMRRALLSNLSHSTPTRAVANCSRAHFRTNWSTLSPSLAQGRIPGAQHPISTCAPRRARYVRFEDRPQPQMNDGGSNRNPRHDATTVAGRVLVGLVSLGGLYYVAHLEQVPETGRWRFMDISPKFEAALAEASYEQCMNEFGRRVLPPYHPATVHVRRVAARILEANNLGTLRSAGPRPPKSLETILSGTPDDGETWDPDRASRGGVPGTGQREWNLLVVGDNKVVNAMATPGTMKDWLLFWDTITIEIGHVVARHVAERYSYSKVLIGLGILLQATGVDFGLSGFATTYLLDLPNSRKQELEADTIGLKLSARACFDPRGAPDVYKRLAQLGDSGNLDFLQTHPSSEKRVIRLEDQLPMAYEIRAASPDCSHGEQMHAFGELVGRAW</sequence>
<feature type="region of interest" description="Disordered" evidence="7">
    <location>
        <begin position="192"/>
        <end position="211"/>
    </location>
</feature>
<evidence type="ECO:0000259" key="8">
    <source>
        <dbReference type="Pfam" id="PF01435"/>
    </source>
</evidence>
<keyword evidence="2" id="KW-0479">Metal-binding</keyword>
<keyword evidence="10" id="KW-1185">Reference proteome</keyword>
<keyword evidence="3 6" id="KW-0378">Hydrolase</keyword>
<dbReference type="GO" id="GO:0006515">
    <property type="term" value="P:protein quality control for misfolded or incompletely synthesized proteins"/>
    <property type="evidence" value="ECO:0007669"/>
    <property type="project" value="TreeGrafter"/>
</dbReference>
<evidence type="ECO:0000256" key="7">
    <source>
        <dbReference type="SAM" id="MobiDB-lite"/>
    </source>
</evidence>
<name>A0A4Y9Y4X2_9AGAM</name>